<feature type="non-terminal residue" evidence="1">
    <location>
        <position position="1"/>
    </location>
</feature>
<feature type="non-terminal residue" evidence="1">
    <location>
        <position position="68"/>
    </location>
</feature>
<dbReference type="EMBL" id="LZPO01056837">
    <property type="protein sequence ID" value="OBS71501.1"/>
    <property type="molecule type" value="Genomic_DNA"/>
</dbReference>
<proteinExistence type="predicted"/>
<accession>A0A1A6GZC9</accession>
<reference evidence="1 2" key="1">
    <citation type="submission" date="2016-06" db="EMBL/GenBank/DDBJ databases">
        <title>The Draft Genome Sequence and Annotation of the Desert Woodrat Neotoma lepida.</title>
        <authorList>
            <person name="Campbell M."/>
            <person name="Oakeson K.F."/>
            <person name="Yandell M."/>
            <person name="Halpert J.R."/>
            <person name="Dearing D."/>
        </authorList>
    </citation>
    <scope>NUCLEOTIDE SEQUENCE [LARGE SCALE GENOMIC DNA]</scope>
    <source>
        <strain evidence="1">417</strain>
        <tissue evidence="1">Liver</tissue>
    </source>
</reference>
<sequence>GRSPVECWGEKVDWWSQLATESHSGHMVSRCSTASCRDRHDHDASAAGHVCTAHDETTLRSYSCAGHT</sequence>
<name>A0A1A6GZC9_NEOLE</name>
<protein>
    <submittedName>
        <fullName evidence="1">Uncharacterized protein</fullName>
    </submittedName>
</protein>
<dbReference type="AlphaFoldDB" id="A0A1A6GZC9"/>
<evidence type="ECO:0000313" key="1">
    <source>
        <dbReference type="EMBL" id="OBS71501.1"/>
    </source>
</evidence>
<gene>
    <name evidence="1" type="ORF">A6R68_13922</name>
</gene>
<comment type="caution">
    <text evidence="1">The sequence shown here is derived from an EMBL/GenBank/DDBJ whole genome shotgun (WGS) entry which is preliminary data.</text>
</comment>
<organism evidence="1 2">
    <name type="scientific">Neotoma lepida</name>
    <name type="common">Desert woodrat</name>
    <dbReference type="NCBI Taxonomy" id="56216"/>
    <lineage>
        <taxon>Eukaryota</taxon>
        <taxon>Metazoa</taxon>
        <taxon>Chordata</taxon>
        <taxon>Craniata</taxon>
        <taxon>Vertebrata</taxon>
        <taxon>Euteleostomi</taxon>
        <taxon>Mammalia</taxon>
        <taxon>Eutheria</taxon>
        <taxon>Euarchontoglires</taxon>
        <taxon>Glires</taxon>
        <taxon>Rodentia</taxon>
        <taxon>Myomorpha</taxon>
        <taxon>Muroidea</taxon>
        <taxon>Cricetidae</taxon>
        <taxon>Neotominae</taxon>
        <taxon>Neotoma</taxon>
    </lineage>
</organism>
<keyword evidence="2" id="KW-1185">Reference proteome</keyword>
<dbReference type="Proteomes" id="UP000092124">
    <property type="component" value="Unassembled WGS sequence"/>
</dbReference>
<evidence type="ECO:0000313" key="2">
    <source>
        <dbReference type="Proteomes" id="UP000092124"/>
    </source>
</evidence>